<accession>A0A3P1SSM8</accession>
<dbReference type="InterPro" id="IPR013830">
    <property type="entry name" value="SGNH_hydro"/>
</dbReference>
<keyword evidence="3" id="KW-1185">Reference proteome</keyword>
<evidence type="ECO:0000259" key="1">
    <source>
        <dbReference type="Pfam" id="PF13472"/>
    </source>
</evidence>
<sequence>MKQVLVYADSLSWGIIPDSRQRFSFEQRWPGHLENLINHTDKSIRIIEDCLNGRRTVLDDPFKPGRNGLEGLQQRIEINSPLSLIIIMLGNNDFQSPHSFTAAEAAQGVASLVNSIRQAPVEPGMLAPDILLICPPPIIEPKGVIAAKFRGAEIKWKGFDSALKQISKQLNCYYFDAGEHISASKVDGIHLDLEQHQRLAEALNPVVKNLLNL</sequence>
<dbReference type="OrthoDB" id="164654at2"/>
<proteinExistence type="predicted"/>
<dbReference type="EMBL" id="RQXV01000003">
    <property type="protein sequence ID" value="RRD00050.1"/>
    <property type="molecule type" value="Genomic_DNA"/>
</dbReference>
<dbReference type="InterPro" id="IPR036514">
    <property type="entry name" value="SGNH_hydro_sf"/>
</dbReference>
<reference evidence="2 3" key="1">
    <citation type="submission" date="2018-11" db="EMBL/GenBank/DDBJ databases">
        <title>The draft genome sequence of Amphritea balenae JAMM 1525T.</title>
        <authorList>
            <person name="Fang Z."/>
            <person name="Zhang Y."/>
            <person name="Han X."/>
        </authorList>
    </citation>
    <scope>NUCLEOTIDE SEQUENCE [LARGE SCALE GENOMIC DNA]</scope>
    <source>
        <strain evidence="2 3">JAMM 1525</strain>
    </source>
</reference>
<dbReference type="Gene3D" id="3.40.50.1110">
    <property type="entry name" value="SGNH hydrolase"/>
    <property type="match status" value="1"/>
</dbReference>
<dbReference type="RefSeq" id="WP_124925520.1">
    <property type="nucleotide sequence ID" value="NZ_BMOH01000005.1"/>
</dbReference>
<gene>
    <name evidence="2" type="ORF">EHS89_07520</name>
</gene>
<protein>
    <submittedName>
        <fullName evidence="2">GDSL family lipase</fullName>
    </submittedName>
</protein>
<dbReference type="Proteomes" id="UP000267535">
    <property type="component" value="Unassembled WGS sequence"/>
</dbReference>
<dbReference type="SUPFAM" id="SSF52266">
    <property type="entry name" value="SGNH hydrolase"/>
    <property type="match status" value="1"/>
</dbReference>
<feature type="domain" description="SGNH hydrolase-type esterase" evidence="1">
    <location>
        <begin position="9"/>
        <end position="197"/>
    </location>
</feature>
<comment type="caution">
    <text evidence="2">The sequence shown here is derived from an EMBL/GenBank/DDBJ whole genome shotgun (WGS) entry which is preliminary data.</text>
</comment>
<evidence type="ECO:0000313" key="2">
    <source>
        <dbReference type="EMBL" id="RRD00050.1"/>
    </source>
</evidence>
<evidence type="ECO:0000313" key="3">
    <source>
        <dbReference type="Proteomes" id="UP000267535"/>
    </source>
</evidence>
<organism evidence="2 3">
    <name type="scientific">Amphritea balenae</name>
    <dbReference type="NCBI Taxonomy" id="452629"/>
    <lineage>
        <taxon>Bacteria</taxon>
        <taxon>Pseudomonadati</taxon>
        <taxon>Pseudomonadota</taxon>
        <taxon>Gammaproteobacteria</taxon>
        <taxon>Oceanospirillales</taxon>
        <taxon>Oceanospirillaceae</taxon>
        <taxon>Amphritea</taxon>
    </lineage>
</organism>
<dbReference type="AlphaFoldDB" id="A0A3P1SSM8"/>
<dbReference type="Pfam" id="PF13472">
    <property type="entry name" value="Lipase_GDSL_2"/>
    <property type="match status" value="1"/>
</dbReference>
<name>A0A3P1SSM8_9GAMM</name>
<dbReference type="CDD" id="cd01839">
    <property type="entry name" value="SGNH_arylesterase_like"/>
    <property type="match status" value="1"/>
</dbReference>
<dbReference type="GO" id="GO:0016788">
    <property type="term" value="F:hydrolase activity, acting on ester bonds"/>
    <property type="evidence" value="ECO:0007669"/>
    <property type="project" value="UniProtKB-ARBA"/>
</dbReference>